<feature type="compositionally biased region" description="Basic and acidic residues" evidence="1">
    <location>
        <begin position="1"/>
        <end position="30"/>
    </location>
</feature>
<dbReference type="CDD" id="cd01651">
    <property type="entry name" value="RT_G2_intron"/>
    <property type="match status" value="1"/>
</dbReference>
<dbReference type="AlphaFoldDB" id="A0A2I0VBU3"/>
<evidence type="ECO:0000313" key="3">
    <source>
        <dbReference type="EMBL" id="PKU60873.1"/>
    </source>
</evidence>
<evidence type="ECO:0000256" key="1">
    <source>
        <dbReference type="SAM" id="MobiDB-lite"/>
    </source>
</evidence>
<dbReference type="InterPro" id="IPR024937">
    <property type="entry name" value="Domain_X"/>
</dbReference>
<dbReference type="EMBL" id="KZ503875">
    <property type="protein sequence ID" value="PKU60873.1"/>
    <property type="molecule type" value="Genomic_DNA"/>
</dbReference>
<feature type="domain" description="Domain X" evidence="2">
    <location>
        <begin position="637"/>
        <end position="755"/>
    </location>
</feature>
<feature type="compositionally biased region" description="Acidic residues" evidence="1">
    <location>
        <begin position="31"/>
        <end position="40"/>
    </location>
</feature>
<reference evidence="3 4" key="1">
    <citation type="journal article" date="2016" name="Sci. Rep.">
        <title>The Dendrobium catenatum Lindl. genome sequence provides insights into polysaccharide synthase, floral development and adaptive evolution.</title>
        <authorList>
            <person name="Zhang G.Q."/>
            <person name="Xu Q."/>
            <person name="Bian C."/>
            <person name="Tsai W.C."/>
            <person name="Yeh C.M."/>
            <person name="Liu K.W."/>
            <person name="Yoshida K."/>
            <person name="Zhang L.S."/>
            <person name="Chang S.B."/>
            <person name="Chen F."/>
            <person name="Shi Y."/>
            <person name="Su Y.Y."/>
            <person name="Zhang Y.Q."/>
            <person name="Chen L.J."/>
            <person name="Yin Y."/>
            <person name="Lin M."/>
            <person name="Huang H."/>
            <person name="Deng H."/>
            <person name="Wang Z.W."/>
            <person name="Zhu S.L."/>
            <person name="Zhao X."/>
            <person name="Deng C."/>
            <person name="Niu S.C."/>
            <person name="Huang J."/>
            <person name="Wang M."/>
            <person name="Liu G.H."/>
            <person name="Yang H.J."/>
            <person name="Xiao X.J."/>
            <person name="Hsiao Y.Y."/>
            <person name="Wu W.L."/>
            <person name="Chen Y.Y."/>
            <person name="Mitsuda N."/>
            <person name="Ohme-Takagi M."/>
            <person name="Luo Y.B."/>
            <person name="Van de Peer Y."/>
            <person name="Liu Z.J."/>
        </authorList>
    </citation>
    <scope>NUCLEOTIDE SEQUENCE [LARGE SCALE GENOMIC DNA]</scope>
    <source>
        <tissue evidence="3">The whole plant</tissue>
    </source>
</reference>
<evidence type="ECO:0000259" key="2">
    <source>
        <dbReference type="Pfam" id="PF01348"/>
    </source>
</evidence>
<proteinExistence type="predicted"/>
<organism evidence="3 4">
    <name type="scientific">Dendrobium catenatum</name>
    <dbReference type="NCBI Taxonomy" id="906689"/>
    <lineage>
        <taxon>Eukaryota</taxon>
        <taxon>Viridiplantae</taxon>
        <taxon>Streptophyta</taxon>
        <taxon>Embryophyta</taxon>
        <taxon>Tracheophyta</taxon>
        <taxon>Spermatophyta</taxon>
        <taxon>Magnoliopsida</taxon>
        <taxon>Liliopsida</taxon>
        <taxon>Asparagales</taxon>
        <taxon>Orchidaceae</taxon>
        <taxon>Epidendroideae</taxon>
        <taxon>Malaxideae</taxon>
        <taxon>Dendrobiinae</taxon>
        <taxon>Dendrobium</taxon>
    </lineage>
</organism>
<accession>A0A2I0VBU3</accession>
<protein>
    <submittedName>
        <fullName evidence="3">Putative mitochondrial protein ymf40</fullName>
    </submittedName>
</protein>
<name>A0A2I0VBU3_9ASPA</name>
<sequence length="864" mass="99429">MSDRRNGGEDESSRGELDKLIPRNRGPRDHEEEEEEEDGIQCEKTKLLLEISENQRKESDEEKQKQVSFHGNQKKVRSKVKRILLTPFRQFNKHREGKKKKAADRRCCKAPFPYDGEDFGGLGFRRILHSKISPFVFFQIARSVSGNRASKPSPDIESLVLRQYRDGKFRDLFRAAISEPSFLLSACQNLCLEEIPPSADSINRFISIEDIAFDLREGRLDVESLCVKLLPSRKKGTHLVLPNLKLKVVIEAVRMALEIIYEKRFATFAYGGRVGKGRHTAVRYLKAAVENPNWWFRVPFRRQALDLCRLKAALAEKIEDDALIGFIERLFTSEAVVIELGGLDLGRGFPQESSLNSILVNIYFDGLDQEIQEIRAQIHRGNPKLRNLEKAENSLVFHKPVRVYAVRYLDEALIVTSGSKLLTIDIKNRIFKYVEGNMNLKVDKLKAHIHSAVSEKMDFLGMELQAVSPLVLHPPLSEKAMRAKKKHLKQKAAKALELKNARETIRKKLGLKIMKHVFKKLKRVGGFKIDLPVEGEVRELFRTWAEEVVVEYLKSKEDCYHWHKMLTYGNFLSLKRVRDQLPESLVDAYDQFQEKLNKHLMPERASKHVEDNEMVEKDEEKRYAKRTVEDLIELCMRVNAPIELVRRAIKLAGFTNSMGRPRPIKLLICLDDSDIIKWYAGVARSWLDFYCCCRNFKMVKTVVSYHLRFSCLLTLAEKHESTKSQAIQHYTKDLRIIGENGMEEVYFATEKEIKMLGDRNLSDPKPVDGAITMVLVRLAIDEHSPVCLAHFCESTNNTIYRVRLLQNRLNVDPLKEDKWVPGMGAIHEALNRKCLPLCSKHATNLFIGNICLQDIDCTSFLNAD</sequence>
<feature type="region of interest" description="Disordered" evidence="1">
    <location>
        <begin position="1"/>
        <end position="75"/>
    </location>
</feature>
<reference evidence="3 4" key="2">
    <citation type="journal article" date="2017" name="Nature">
        <title>The Apostasia genome and the evolution of orchids.</title>
        <authorList>
            <person name="Zhang G.Q."/>
            <person name="Liu K.W."/>
            <person name="Li Z."/>
            <person name="Lohaus R."/>
            <person name="Hsiao Y.Y."/>
            <person name="Niu S.C."/>
            <person name="Wang J.Y."/>
            <person name="Lin Y.C."/>
            <person name="Xu Q."/>
            <person name="Chen L.J."/>
            <person name="Yoshida K."/>
            <person name="Fujiwara S."/>
            <person name="Wang Z.W."/>
            <person name="Zhang Y.Q."/>
            <person name="Mitsuda N."/>
            <person name="Wang M."/>
            <person name="Liu G.H."/>
            <person name="Pecoraro L."/>
            <person name="Huang H.X."/>
            <person name="Xiao X.J."/>
            <person name="Lin M."/>
            <person name="Wu X.Y."/>
            <person name="Wu W.L."/>
            <person name="Chen Y.Y."/>
            <person name="Chang S.B."/>
            <person name="Sakamoto S."/>
            <person name="Ohme-Takagi M."/>
            <person name="Yagi M."/>
            <person name="Zeng S.J."/>
            <person name="Shen C.Y."/>
            <person name="Yeh C.M."/>
            <person name="Luo Y.B."/>
            <person name="Tsai W.C."/>
            <person name="Van de Peer Y."/>
            <person name="Liu Z.J."/>
        </authorList>
    </citation>
    <scope>NUCLEOTIDE SEQUENCE [LARGE SCALE GENOMIC DNA]</scope>
    <source>
        <tissue evidence="3">The whole plant</tissue>
    </source>
</reference>
<dbReference type="STRING" id="906689.A0A2I0VBU3"/>
<dbReference type="GO" id="GO:0090615">
    <property type="term" value="P:mitochondrial mRNA processing"/>
    <property type="evidence" value="ECO:0007669"/>
    <property type="project" value="TreeGrafter"/>
</dbReference>
<gene>
    <name evidence="3" type="primary">YMF40</name>
    <name evidence="3" type="ORF">MA16_Dca015417</name>
</gene>
<dbReference type="GO" id="GO:0003964">
    <property type="term" value="F:RNA-directed DNA polymerase activity"/>
    <property type="evidence" value="ECO:0007669"/>
    <property type="project" value="TreeGrafter"/>
</dbReference>
<evidence type="ECO:0000313" key="4">
    <source>
        <dbReference type="Proteomes" id="UP000233837"/>
    </source>
</evidence>
<dbReference type="Proteomes" id="UP000233837">
    <property type="component" value="Unassembled WGS sequence"/>
</dbReference>
<feature type="compositionally biased region" description="Basic and acidic residues" evidence="1">
    <location>
        <begin position="41"/>
        <end position="65"/>
    </location>
</feature>
<dbReference type="PANTHER" id="PTHR33642:SF4">
    <property type="entry name" value="COX1_OXI3 INTRON 1 PROTEIN-RELATED"/>
    <property type="match status" value="1"/>
</dbReference>
<dbReference type="Pfam" id="PF01348">
    <property type="entry name" value="Intron_maturas2"/>
    <property type="match status" value="1"/>
</dbReference>
<dbReference type="GO" id="GO:0006315">
    <property type="term" value="P:homing of group II introns"/>
    <property type="evidence" value="ECO:0007669"/>
    <property type="project" value="TreeGrafter"/>
</dbReference>
<dbReference type="GO" id="GO:0005739">
    <property type="term" value="C:mitochondrion"/>
    <property type="evidence" value="ECO:0007669"/>
    <property type="project" value="TreeGrafter"/>
</dbReference>
<keyword evidence="4" id="KW-1185">Reference proteome</keyword>
<dbReference type="PANTHER" id="PTHR33642">
    <property type="entry name" value="COX1/OXI3 INTRON 1 PROTEIN-RELATED"/>
    <property type="match status" value="1"/>
</dbReference>